<organism evidence="1 2">
    <name type="scientific">Diaporthe australafricana</name>
    <dbReference type="NCBI Taxonomy" id="127596"/>
    <lineage>
        <taxon>Eukaryota</taxon>
        <taxon>Fungi</taxon>
        <taxon>Dikarya</taxon>
        <taxon>Ascomycota</taxon>
        <taxon>Pezizomycotina</taxon>
        <taxon>Sordariomycetes</taxon>
        <taxon>Sordariomycetidae</taxon>
        <taxon>Diaporthales</taxon>
        <taxon>Diaporthaceae</taxon>
        <taxon>Diaporthe</taxon>
    </lineage>
</organism>
<protein>
    <submittedName>
        <fullName evidence="1">Uncharacterized protein</fullName>
    </submittedName>
</protein>
<evidence type="ECO:0000313" key="2">
    <source>
        <dbReference type="Proteomes" id="UP001583177"/>
    </source>
</evidence>
<keyword evidence="2" id="KW-1185">Reference proteome</keyword>
<dbReference type="Proteomes" id="UP001583177">
    <property type="component" value="Unassembled WGS sequence"/>
</dbReference>
<accession>A0ABR3W1D9</accession>
<sequence>MDSFAWGVFWGIEKLVQTLRLPGIPLCDQNGSSPDFEAEREKWLETSTRDWDQTSLESYLLAHIPNDKKCQALLPSCVPSLWKLVTYFSLWPFINPTPSAAISSESATRLSFGALSRAIAFLCGRHSKMFAHYNDERDADVPRREDRLALEYIFRALATDAGQETTTTPQASKSTSRSLHDDVLDTLNTVQPVMNEFTRLMNREKLFPLATRLVSSPAAPAPAASLSSLSVPTSGPGGMLQLLNLFVLLLRHAAKFDRTPTPAILVKDLSTARTELQNADGVSFDAFIKLLGDDELNVYDAVALLFNTFPCPKSLSDGIGEDGDDLLLYSLRRPGLKLVHH</sequence>
<gene>
    <name evidence="1" type="ORF">Daus18300_012869</name>
</gene>
<dbReference type="EMBL" id="JAWRVE010000184">
    <property type="protein sequence ID" value="KAL1850658.1"/>
    <property type="molecule type" value="Genomic_DNA"/>
</dbReference>
<name>A0ABR3W1D9_9PEZI</name>
<proteinExistence type="predicted"/>
<reference evidence="1 2" key="1">
    <citation type="journal article" date="2024" name="IMA Fungus">
        <title>IMA Genome - F19 : A genome assembly and annotation guide to empower mycologists, including annotated draft genome sequences of Ceratocystis pirilliformis, Diaporthe australafricana, Fusarium ophioides, Paecilomyces lecythidis, and Sporothrix stenoceras.</title>
        <authorList>
            <person name="Aylward J."/>
            <person name="Wilson A.M."/>
            <person name="Visagie C.M."/>
            <person name="Spraker J."/>
            <person name="Barnes I."/>
            <person name="Buitendag C."/>
            <person name="Ceriani C."/>
            <person name="Del Mar Angel L."/>
            <person name="du Plessis D."/>
            <person name="Fuchs T."/>
            <person name="Gasser K."/>
            <person name="Kramer D."/>
            <person name="Li W."/>
            <person name="Munsamy K."/>
            <person name="Piso A."/>
            <person name="Price J.L."/>
            <person name="Sonnekus B."/>
            <person name="Thomas C."/>
            <person name="van der Nest A."/>
            <person name="van Dijk A."/>
            <person name="van Heerden A."/>
            <person name="van Vuuren N."/>
            <person name="Yilmaz N."/>
            <person name="Duong T.A."/>
            <person name="van der Merwe N.A."/>
            <person name="Wingfield M.J."/>
            <person name="Wingfield B.D."/>
        </authorList>
    </citation>
    <scope>NUCLEOTIDE SEQUENCE [LARGE SCALE GENOMIC DNA]</scope>
    <source>
        <strain evidence="1 2">CMW 18300</strain>
    </source>
</reference>
<evidence type="ECO:0000313" key="1">
    <source>
        <dbReference type="EMBL" id="KAL1850658.1"/>
    </source>
</evidence>
<comment type="caution">
    <text evidence="1">The sequence shown here is derived from an EMBL/GenBank/DDBJ whole genome shotgun (WGS) entry which is preliminary data.</text>
</comment>